<feature type="chain" id="PRO_5017383741" evidence="1">
    <location>
        <begin position="30"/>
        <end position="323"/>
    </location>
</feature>
<reference evidence="3 4" key="1">
    <citation type="submission" date="2018-09" db="EMBL/GenBank/DDBJ databases">
        <title>Genome Sequence of Paenibacillus lautus Strain E7593-69, Azo Dye-Degrading Bacteria, Isolated from Commercial Tattoo Inks.</title>
        <authorList>
            <person name="Nho S.W."/>
            <person name="Kim S.-J."/>
            <person name="Kweon O."/>
            <person name="Cerniglia C.E."/>
        </authorList>
    </citation>
    <scope>NUCLEOTIDE SEQUENCE [LARGE SCALE GENOMIC DNA]</scope>
    <source>
        <strain evidence="3 4">E7593-69</strain>
    </source>
</reference>
<protein>
    <submittedName>
        <fullName evidence="3">Copper amine oxidase N-terminal domain-containing protein</fullName>
    </submittedName>
</protein>
<dbReference type="EMBL" id="CP032412">
    <property type="protein sequence ID" value="AYB46789.1"/>
    <property type="molecule type" value="Genomic_DNA"/>
</dbReference>
<sequence>MITRKWTKMAASGAIAAAMLLSTAVQAQAAHKKDLEFLNVNHYVMTPDVKPVIVNGTVLVPLNTVKEYLKPMGLRWNNKNKTLTVNTGTDQVTLKMGSDVAKGKKKTFALSVPAQLMDGRVMVPARFMTELYDAEVRLDPKDGMVIEVEGRKRVFKDWHGGEATRKPVIHYRDVTGDGKPDVVVIYVDGTGTGLYAGEMHVVDAKSLEEIPIESLEQAVSSHVQSSIQKYADYFTVKVTVDGKESVQKFKDDSKDKSYLFDKLGFGAVVRHRLAEGRLLTEAAGNMSPAGFAGDLRITYRFNEELNRFEVDEMEYRRLEERGQ</sequence>
<dbReference type="AlphaFoldDB" id="A0A385TSL2"/>
<evidence type="ECO:0000256" key="1">
    <source>
        <dbReference type="SAM" id="SignalP"/>
    </source>
</evidence>
<feature type="domain" description="Copper amine oxidase-like N-terminal" evidence="2">
    <location>
        <begin position="40"/>
        <end position="146"/>
    </location>
</feature>
<proteinExistence type="predicted"/>
<organism evidence="3 4">
    <name type="scientific">Paenibacillus lautus</name>
    <name type="common">Bacillus lautus</name>
    <dbReference type="NCBI Taxonomy" id="1401"/>
    <lineage>
        <taxon>Bacteria</taxon>
        <taxon>Bacillati</taxon>
        <taxon>Bacillota</taxon>
        <taxon>Bacilli</taxon>
        <taxon>Bacillales</taxon>
        <taxon>Paenibacillaceae</taxon>
        <taxon>Paenibacillus</taxon>
    </lineage>
</organism>
<dbReference type="InterPro" id="IPR036582">
    <property type="entry name" value="Mao_N_sf"/>
</dbReference>
<dbReference type="Pfam" id="PF07833">
    <property type="entry name" value="Cu_amine_oxidN1"/>
    <property type="match status" value="1"/>
</dbReference>
<dbReference type="Gene3D" id="3.30.457.10">
    <property type="entry name" value="Copper amine oxidase-like, N-terminal domain"/>
    <property type="match status" value="1"/>
</dbReference>
<keyword evidence="1" id="KW-0732">Signal</keyword>
<gene>
    <name evidence="3" type="ORF">D5F53_27290</name>
</gene>
<evidence type="ECO:0000313" key="3">
    <source>
        <dbReference type="EMBL" id="AYB46789.1"/>
    </source>
</evidence>
<dbReference type="RefSeq" id="WP_119850328.1">
    <property type="nucleotide sequence ID" value="NZ_CP032412.1"/>
</dbReference>
<feature type="signal peptide" evidence="1">
    <location>
        <begin position="1"/>
        <end position="29"/>
    </location>
</feature>
<dbReference type="KEGG" id="plw:D5F53_27290"/>
<dbReference type="SUPFAM" id="SSF55383">
    <property type="entry name" value="Copper amine oxidase, domain N"/>
    <property type="match status" value="1"/>
</dbReference>
<evidence type="ECO:0000259" key="2">
    <source>
        <dbReference type="Pfam" id="PF07833"/>
    </source>
</evidence>
<name>A0A385TSL2_PAELA</name>
<dbReference type="Proteomes" id="UP000266552">
    <property type="component" value="Chromosome"/>
</dbReference>
<keyword evidence="4" id="KW-1185">Reference proteome</keyword>
<dbReference type="InterPro" id="IPR012854">
    <property type="entry name" value="Cu_amine_oxidase-like_N"/>
</dbReference>
<accession>A0A385TSL2</accession>
<evidence type="ECO:0000313" key="4">
    <source>
        <dbReference type="Proteomes" id="UP000266552"/>
    </source>
</evidence>